<dbReference type="EMBL" id="KN716705">
    <property type="protein sequence ID" value="KJH42126.1"/>
    <property type="molecule type" value="Genomic_DNA"/>
</dbReference>
<name>A0A0D8XII4_DICVI</name>
<dbReference type="AlphaFoldDB" id="A0A0D8XII4"/>
<gene>
    <name evidence="2" type="ORF">DICVIV_11883</name>
</gene>
<evidence type="ECO:0000313" key="2">
    <source>
        <dbReference type="EMBL" id="KJH42126.1"/>
    </source>
</evidence>
<dbReference type="OrthoDB" id="447368at2759"/>
<reference evidence="3" key="2">
    <citation type="journal article" date="2016" name="Sci. Rep.">
        <title>Dictyocaulus viviparus genome, variome and transcriptome elucidate lungworm biology and support future intervention.</title>
        <authorList>
            <person name="McNulty S.N."/>
            <person name="Strube C."/>
            <person name="Rosa B.A."/>
            <person name="Martin J.C."/>
            <person name="Tyagi R."/>
            <person name="Choi Y.J."/>
            <person name="Wang Q."/>
            <person name="Hallsworth Pepin K."/>
            <person name="Zhang X."/>
            <person name="Ozersky P."/>
            <person name="Wilson R.K."/>
            <person name="Sternberg P.W."/>
            <person name="Gasser R.B."/>
            <person name="Mitreva M."/>
        </authorList>
    </citation>
    <scope>NUCLEOTIDE SEQUENCE [LARGE SCALE GENOMIC DNA]</scope>
    <source>
        <strain evidence="3">HannoverDv2000</strain>
    </source>
</reference>
<accession>A0A0D8XII4</accession>
<reference evidence="2 3" key="1">
    <citation type="submission" date="2013-11" db="EMBL/GenBank/DDBJ databases">
        <title>Draft genome of the bovine lungworm Dictyocaulus viviparus.</title>
        <authorList>
            <person name="Mitreva M."/>
        </authorList>
    </citation>
    <scope>NUCLEOTIDE SEQUENCE [LARGE SCALE GENOMIC DNA]</scope>
    <source>
        <strain evidence="2 3">HannoverDv2000</strain>
    </source>
</reference>
<keyword evidence="3" id="KW-1185">Reference proteome</keyword>
<feature type="coiled-coil region" evidence="1">
    <location>
        <begin position="46"/>
        <end position="97"/>
    </location>
</feature>
<organism evidence="2 3">
    <name type="scientific">Dictyocaulus viviparus</name>
    <name type="common">Bovine lungworm</name>
    <dbReference type="NCBI Taxonomy" id="29172"/>
    <lineage>
        <taxon>Eukaryota</taxon>
        <taxon>Metazoa</taxon>
        <taxon>Ecdysozoa</taxon>
        <taxon>Nematoda</taxon>
        <taxon>Chromadorea</taxon>
        <taxon>Rhabditida</taxon>
        <taxon>Rhabditina</taxon>
        <taxon>Rhabditomorpha</taxon>
        <taxon>Strongyloidea</taxon>
        <taxon>Metastrongylidae</taxon>
        <taxon>Dictyocaulus</taxon>
    </lineage>
</organism>
<sequence length="150" mass="17891">MESVDEEIKLNSFALGANKLTTIRHKAKQISPQLIRAQRIEKKLTINRQKRLINRLKKQYIIEQKNYREFTKSELKKERSQRRLRTIMELMDKLTTERKKKTQVGMVFQRPRPFRTSIFENVAYSLKCHGIRDQELTKCLVKEALMDVAL</sequence>
<dbReference type="Proteomes" id="UP000053766">
    <property type="component" value="Unassembled WGS sequence"/>
</dbReference>
<proteinExistence type="predicted"/>
<evidence type="ECO:0000256" key="1">
    <source>
        <dbReference type="SAM" id="Coils"/>
    </source>
</evidence>
<keyword evidence="1" id="KW-0175">Coiled coil</keyword>
<protein>
    <submittedName>
        <fullName evidence="2">Uncharacterized protein</fullName>
    </submittedName>
</protein>
<evidence type="ECO:0000313" key="3">
    <source>
        <dbReference type="Proteomes" id="UP000053766"/>
    </source>
</evidence>